<dbReference type="InterPro" id="IPR050970">
    <property type="entry name" value="Cl_channel_volt-gated"/>
</dbReference>
<reference evidence="13" key="1">
    <citation type="submission" date="2025-08" db="UniProtKB">
        <authorList>
            <consortium name="RefSeq"/>
        </authorList>
    </citation>
    <scope>IDENTIFICATION</scope>
    <source>
        <strain evidence="13">15085-1641.00</strain>
        <tissue evidence="13">Whole body</tissue>
    </source>
</reference>
<keyword evidence="12" id="KW-1185">Reference proteome</keyword>
<evidence type="ECO:0000256" key="2">
    <source>
        <dbReference type="ARBA" id="ARBA00022448"/>
    </source>
</evidence>
<dbReference type="Gene3D" id="3.10.580.10">
    <property type="entry name" value="CBS-domain"/>
    <property type="match status" value="2"/>
</dbReference>
<dbReference type="GO" id="GO:0005247">
    <property type="term" value="F:voltage-gated chloride channel activity"/>
    <property type="evidence" value="ECO:0007669"/>
    <property type="project" value="TreeGrafter"/>
</dbReference>
<feature type="domain" description="CBS" evidence="11">
    <location>
        <begin position="623"/>
        <end position="674"/>
    </location>
</feature>
<keyword evidence="2" id="KW-0813">Transport</keyword>
<keyword evidence="3 10" id="KW-0812">Transmembrane</keyword>
<dbReference type="GeneID" id="111592010"/>
<dbReference type="PANTHER" id="PTHR45720:SF10">
    <property type="entry name" value="CHLORIDE CHANNEL PROTEIN 2"/>
    <property type="match status" value="1"/>
</dbReference>
<evidence type="ECO:0000256" key="10">
    <source>
        <dbReference type="SAM" id="Phobius"/>
    </source>
</evidence>
<dbReference type="OrthoDB" id="4564at2759"/>
<sequence length="926" mass="103705">MRRHSQAADTQHIVSSSSQQDTPTLVSQSPDTYSNGSTARQEQEKREIAGDAQEDFGYTHTLMYGRYSRDLQQFAGDEARRLRKLAKLRKQEDKLRSQLLQLESNEPTRLHSMSSWVWHHISDRLSKDWIFLTTCAIIMAVISFAMDEGIRLFTAVRFWFYNDITGDPFARYLTWVTIPVLMILITTTFIHYLAPQAAGSGIPEMKTILRGVPLKNYLTFKTLIAKVLGLTFVLGSGMPLGKEGPYVHIASIVAHLLSKMATPFRSIYQNESRSTEMLAAACALGLGTCFAAPIGAVLFSIEVTTTYFAVRNYWRGFFGCVVGASAVRLLAVWFQGADTVTAVYPTYISTEFPFDSRELVFFALTGALCGLLGASFVWVHRHYVLFIRSSKKLNKFLQKNRLLYPGILALLISSLTFPLGTGQFLGGDISTEDQLTQLFSNFTWTEKNLSEKQANIVAKWSTKYTNIFGNLIYFTLYHYFLSIIGSTMAVPHGMFIPALKIGSGFGRLVGEFVAWIFPLGMRYGDCMSPIMPAAYAIVGAAAFSGSVTHSISVAVVVFEITGQIAFVVPVLVAVLVANAVASLLQPSMYESVIMIKKLPYLPDLLYTNSSLYNKHVSDFMLHDVKYIWQGITYQKLKDVLRMNKKLRSIPLVDSPEKMILLGSVQRQELVKLIEDQVGREKRMEMAQRWLTEELSDQATERRPSRFEVVPAQDPQKSNLKQSNQQSNDSLNSNSESRLRSTFQSVFKKSSESDLDLEIGTNEHLQPVTSPSKRVHLIGDRVVDMSPEGKKLWELDQLSKPIDFYNSAARIDPSPFQLVERTSLLRVHSLFSMMGVNHAYVTQIGRLVGVVSLKELLKAIEDINNQRFEPSVREQQPDVKPLLAGSSSDEGVNNTITSVNSISGEIRANLRETQGIEPPNHGTHTSV</sequence>
<dbReference type="Pfam" id="PF00654">
    <property type="entry name" value="Voltage_CLC"/>
    <property type="match status" value="1"/>
</dbReference>
<dbReference type="SUPFAM" id="SSF81340">
    <property type="entry name" value="Clc chloride channel"/>
    <property type="match status" value="1"/>
</dbReference>
<feature type="transmembrane region" description="Helical" evidence="10">
    <location>
        <begin position="533"/>
        <end position="557"/>
    </location>
</feature>
<keyword evidence="5 10" id="KW-1133">Transmembrane helix</keyword>
<evidence type="ECO:0000256" key="6">
    <source>
        <dbReference type="ARBA" id="ARBA00023065"/>
    </source>
</evidence>
<evidence type="ECO:0000259" key="11">
    <source>
        <dbReference type="SMART" id="SM00116"/>
    </source>
</evidence>
<feature type="transmembrane region" description="Helical" evidence="10">
    <location>
        <begin position="214"/>
        <end position="235"/>
    </location>
</feature>
<evidence type="ECO:0000256" key="8">
    <source>
        <dbReference type="ARBA" id="ARBA00023214"/>
    </source>
</evidence>
<feature type="region of interest" description="Disordered" evidence="9">
    <location>
        <begin position="1"/>
        <end position="51"/>
    </location>
</feature>
<dbReference type="OMA" id="RILPIRY"/>
<dbReference type="FunFam" id="3.10.580.10:FF:000032">
    <property type="entry name" value="Chloride channel protein"/>
    <property type="match status" value="1"/>
</dbReference>
<feature type="transmembrane region" description="Helical" evidence="10">
    <location>
        <begin position="278"/>
        <end position="301"/>
    </location>
</feature>
<dbReference type="InterPro" id="IPR000644">
    <property type="entry name" value="CBS_dom"/>
</dbReference>
<evidence type="ECO:0000256" key="4">
    <source>
        <dbReference type="ARBA" id="ARBA00022737"/>
    </source>
</evidence>
<evidence type="ECO:0000313" key="13">
    <source>
        <dbReference type="RefSeq" id="XP_023159766.2"/>
    </source>
</evidence>
<dbReference type="KEGG" id="dhe:111592010"/>
<gene>
    <name evidence="13" type="primary">LOC111592010</name>
</gene>
<evidence type="ECO:0000256" key="5">
    <source>
        <dbReference type="ARBA" id="ARBA00022989"/>
    </source>
</evidence>
<feature type="transmembrane region" description="Helical" evidence="10">
    <location>
        <begin position="359"/>
        <end position="381"/>
    </location>
</feature>
<feature type="transmembrane region" description="Helical" evidence="10">
    <location>
        <begin position="471"/>
        <end position="492"/>
    </location>
</feature>
<keyword evidence="6" id="KW-0406">Ion transport</keyword>
<dbReference type="PRINTS" id="PR00762">
    <property type="entry name" value="CLCHANNEL"/>
</dbReference>
<dbReference type="RefSeq" id="XP_023159766.2">
    <property type="nucleotide sequence ID" value="XM_023303998.2"/>
</dbReference>
<evidence type="ECO:0000313" key="12">
    <source>
        <dbReference type="Proteomes" id="UP000504633"/>
    </source>
</evidence>
<dbReference type="SUPFAM" id="SSF54631">
    <property type="entry name" value="CBS-domain pair"/>
    <property type="match status" value="1"/>
</dbReference>
<evidence type="ECO:0000256" key="3">
    <source>
        <dbReference type="ARBA" id="ARBA00022692"/>
    </source>
</evidence>
<dbReference type="InterPro" id="IPR046342">
    <property type="entry name" value="CBS_dom_sf"/>
</dbReference>
<keyword evidence="4" id="KW-0677">Repeat</keyword>
<feature type="region of interest" description="Disordered" evidence="9">
    <location>
        <begin position="694"/>
        <end position="737"/>
    </location>
</feature>
<evidence type="ECO:0000256" key="9">
    <source>
        <dbReference type="SAM" id="MobiDB-lite"/>
    </source>
</evidence>
<dbReference type="PANTHER" id="PTHR45720">
    <property type="entry name" value="CHLORIDE CHANNEL PROTEIN 2"/>
    <property type="match status" value="1"/>
</dbReference>
<feature type="transmembrane region" description="Helical" evidence="10">
    <location>
        <begin position="504"/>
        <end position="521"/>
    </location>
</feature>
<dbReference type="SMART" id="SM00116">
    <property type="entry name" value="CBS"/>
    <property type="match status" value="2"/>
</dbReference>
<organism evidence="12 13">
    <name type="scientific">Drosophila hydei</name>
    <name type="common">Fruit fly</name>
    <dbReference type="NCBI Taxonomy" id="7224"/>
    <lineage>
        <taxon>Eukaryota</taxon>
        <taxon>Metazoa</taxon>
        <taxon>Ecdysozoa</taxon>
        <taxon>Arthropoda</taxon>
        <taxon>Hexapoda</taxon>
        <taxon>Insecta</taxon>
        <taxon>Pterygota</taxon>
        <taxon>Neoptera</taxon>
        <taxon>Endopterygota</taxon>
        <taxon>Diptera</taxon>
        <taxon>Brachycera</taxon>
        <taxon>Muscomorpha</taxon>
        <taxon>Ephydroidea</taxon>
        <taxon>Drosophilidae</taxon>
        <taxon>Drosophila</taxon>
    </lineage>
</organism>
<evidence type="ECO:0000256" key="1">
    <source>
        <dbReference type="ARBA" id="ARBA00004141"/>
    </source>
</evidence>
<name>A0A6J1L2C2_DROHY</name>
<dbReference type="InterPro" id="IPR001807">
    <property type="entry name" value="ClC"/>
</dbReference>
<feature type="compositionally biased region" description="Low complexity" evidence="9">
    <location>
        <begin position="715"/>
        <end position="735"/>
    </location>
</feature>
<dbReference type="AlphaFoldDB" id="A0A6J1L2C2"/>
<feature type="transmembrane region" description="Helical" evidence="10">
    <location>
        <begin position="172"/>
        <end position="194"/>
    </location>
</feature>
<feature type="domain" description="CBS" evidence="11">
    <location>
        <begin position="813"/>
        <end position="860"/>
    </location>
</feature>
<keyword evidence="7 10" id="KW-0472">Membrane</keyword>
<evidence type="ECO:0000256" key="7">
    <source>
        <dbReference type="ARBA" id="ARBA00023136"/>
    </source>
</evidence>
<protein>
    <submittedName>
        <fullName evidence="13">Chloride channel protein 2-like</fullName>
    </submittedName>
</protein>
<dbReference type="Pfam" id="PF00571">
    <property type="entry name" value="CBS"/>
    <property type="match status" value="1"/>
</dbReference>
<proteinExistence type="predicted"/>
<dbReference type="GO" id="GO:0005886">
    <property type="term" value="C:plasma membrane"/>
    <property type="evidence" value="ECO:0007669"/>
    <property type="project" value="TreeGrafter"/>
</dbReference>
<feature type="compositionally biased region" description="Polar residues" evidence="9">
    <location>
        <begin position="7"/>
        <end position="40"/>
    </location>
</feature>
<feature type="transmembrane region" description="Helical" evidence="10">
    <location>
        <begin position="313"/>
        <end position="334"/>
    </location>
</feature>
<comment type="subcellular location">
    <subcellularLocation>
        <location evidence="1">Membrane</location>
        <topology evidence="1">Multi-pass membrane protein</topology>
    </subcellularLocation>
</comment>
<feature type="transmembrane region" description="Helical" evidence="10">
    <location>
        <begin position="402"/>
        <end position="420"/>
    </location>
</feature>
<dbReference type="Proteomes" id="UP000504633">
    <property type="component" value="Unplaced"/>
</dbReference>
<dbReference type="Gene3D" id="1.10.3080.10">
    <property type="entry name" value="Clc chloride channel"/>
    <property type="match status" value="1"/>
</dbReference>
<dbReference type="CDD" id="cd03683">
    <property type="entry name" value="ClC_1_like"/>
    <property type="match status" value="1"/>
</dbReference>
<feature type="transmembrane region" description="Helical" evidence="10">
    <location>
        <begin position="129"/>
        <end position="146"/>
    </location>
</feature>
<keyword evidence="8" id="KW-0868">Chloride</keyword>
<dbReference type="InterPro" id="IPR014743">
    <property type="entry name" value="Cl-channel_core"/>
</dbReference>
<feature type="transmembrane region" description="Helical" evidence="10">
    <location>
        <begin position="564"/>
        <end position="584"/>
    </location>
</feature>
<accession>A0A6J1L2C2</accession>